<feature type="compositionally biased region" description="Polar residues" evidence="1">
    <location>
        <begin position="1"/>
        <end position="13"/>
    </location>
</feature>
<name>A0A392T3T0_9FABA</name>
<evidence type="ECO:0000313" key="3">
    <source>
        <dbReference type="Proteomes" id="UP000265520"/>
    </source>
</evidence>
<dbReference type="AlphaFoldDB" id="A0A392T3T0"/>
<evidence type="ECO:0000313" key="2">
    <source>
        <dbReference type="EMBL" id="MCI55783.1"/>
    </source>
</evidence>
<accession>A0A392T3T0</accession>
<organism evidence="2 3">
    <name type="scientific">Trifolium medium</name>
    <dbReference type="NCBI Taxonomy" id="97028"/>
    <lineage>
        <taxon>Eukaryota</taxon>
        <taxon>Viridiplantae</taxon>
        <taxon>Streptophyta</taxon>
        <taxon>Embryophyta</taxon>
        <taxon>Tracheophyta</taxon>
        <taxon>Spermatophyta</taxon>
        <taxon>Magnoliopsida</taxon>
        <taxon>eudicotyledons</taxon>
        <taxon>Gunneridae</taxon>
        <taxon>Pentapetalae</taxon>
        <taxon>rosids</taxon>
        <taxon>fabids</taxon>
        <taxon>Fabales</taxon>
        <taxon>Fabaceae</taxon>
        <taxon>Papilionoideae</taxon>
        <taxon>50 kb inversion clade</taxon>
        <taxon>NPAAA clade</taxon>
        <taxon>Hologalegina</taxon>
        <taxon>IRL clade</taxon>
        <taxon>Trifolieae</taxon>
        <taxon>Trifolium</taxon>
    </lineage>
</organism>
<keyword evidence="3" id="KW-1185">Reference proteome</keyword>
<dbReference type="Proteomes" id="UP000265520">
    <property type="component" value="Unassembled WGS sequence"/>
</dbReference>
<comment type="caution">
    <text evidence="2">The sequence shown here is derived from an EMBL/GenBank/DDBJ whole genome shotgun (WGS) entry which is preliminary data.</text>
</comment>
<feature type="non-terminal residue" evidence="2">
    <location>
        <position position="1"/>
    </location>
</feature>
<feature type="region of interest" description="Disordered" evidence="1">
    <location>
        <begin position="1"/>
        <end position="26"/>
    </location>
</feature>
<reference evidence="2 3" key="1">
    <citation type="journal article" date="2018" name="Front. Plant Sci.">
        <title>Red Clover (Trifolium pratense) and Zigzag Clover (T. medium) - A Picture of Genomic Similarities and Differences.</title>
        <authorList>
            <person name="Dluhosova J."/>
            <person name="Istvanek J."/>
            <person name="Nedelnik J."/>
            <person name="Repkova J."/>
        </authorList>
    </citation>
    <scope>NUCLEOTIDE SEQUENCE [LARGE SCALE GENOMIC DNA]</scope>
    <source>
        <strain evidence="3">cv. 10/8</strain>
        <tissue evidence="2">Leaf</tissue>
    </source>
</reference>
<sequence>ATIQTNKWQQWNSPERKGPNSGAEFEARRTTIPSGYILAAAIWKLK</sequence>
<protein>
    <submittedName>
        <fullName evidence="2">Uncharacterized protein</fullName>
    </submittedName>
</protein>
<evidence type="ECO:0000256" key="1">
    <source>
        <dbReference type="SAM" id="MobiDB-lite"/>
    </source>
</evidence>
<proteinExistence type="predicted"/>
<dbReference type="EMBL" id="LXQA010501498">
    <property type="protein sequence ID" value="MCI55783.1"/>
    <property type="molecule type" value="Genomic_DNA"/>
</dbReference>